<name>A0A927GL94_9BACT</name>
<dbReference type="EMBL" id="JACXAD010000026">
    <property type="protein sequence ID" value="MBD2769959.1"/>
    <property type="molecule type" value="Genomic_DNA"/>
</dbReference>
<gene>
    <name evidence="1" type="ORF">IC235_18890</name>
</gene>
<organism evidence="1 2">
    <name type="scientific">Hymenobacter montanus</name>
    <dbReference type="NCBI Taxonomy" id="2771359"/>
    <lineage>
        <taxon>Bacteria</taxon>
        <taxon>Pseudomonadati</taxon>
        <taxon>Bacteroidota</taxon>
        <taxon>Cytophagia</taxon>
        <taxon>Cytophagales</taxon>
        <taxon>Hymenobacteraceae</taxon>
        <taxon>Hymenobacter</taxon>
    </lineage>
</organism>
<dbReference type="AlphaFoldDB" id="A0A927GL94"/>
<protein>
    <submittedName>
        <fullName evidence="1">Uncharacterized protein</fullName>
    </submittedName>
</protein>
<evidence type="ECO:0000313" key="1">
    <source>
        <dbReference type="EMBL" id="MBD2769959.1"/>
    </source>
</evidence>
<dbReference type="RefSeq" id="WP_191006768.1">
    <property type="nucleotide sequence ID" value="NZ_JACXAD010000026.1"/>
</dbReference>
<comment type="caution">
    <text evidence="1">The sequence shown here is derived from an EMBL/GenBank/DDBJ whole genome shotgun (WGS) entry which is preliminary data.</text>
</comment>
<dbReference type="Proteomes" id="UP000612233">
    <property type="component" value="Unassembled WGS sequence"/>
</dbReference>
<proteinExistence type="predicted"/>
<evidence type="ECO:0000313" key="2">
    <source>
        <dbReference type="Proteomes" id="UP000612233"/>
    </source>
</evidence>
<keyword evidence="2" id="KW-1185">Reference proteome</keyword>
<sequence>MNRLLALFLAGLVLLQTLGQEVLVVNYQLNKARITERYCVNKARPRLQCNGKCHLARQLRKADATEKKAPGGSLGKVKYELLPSATVALCPPRQWWAAASGYPARAAACYRVVPGAGIFRPPRPLS</sequence>
<accession>A0A927GL94</accession>
<reference evidence="1" key="1">
    <citation type="submission" date="2020-09" db="EMBL/GenBank/DDBJ databases">
        <authorList>
            <person name="Kim M.K."/>
        </authorList>
    </citation>
    <scope>NUCLEOTIDE SEQUENCE</scope>
    <source>
        <strain evidence="1">BT664</strain>
    </source>
</reference>